<feature type="short sequence motif" description="GXSXG" evidence="4">
    <location>
        <begin position="80"/>
        <end position="84"/>
    </location>
</feature>
<feature type="domain" description="PNPLA" evidence="6">
    <location>
        <begin position="38"/>
        <end position="256"/>
    </location>
</feature>
<dbReference type="InterPro" id="IPR016035">
    <property type="entry name" value="Acyl_Trfase/lysoPLipase"/>
</dbReference>
<evidence type="ECO:0000256" key="4">
    <source>
        <dbReference type="PROSITE-ProRule" id="PRU01161"/>
    </source>
</evidence>
<evidence type="ECO:0000259" key="6">
    <source>
        <dbReference type="PROSITE" id="PS51635"/>
    </source>
</evidence>
<feature type="active site" description="Nucleophile" evidence="4">
    <location>
        <position position="82"/>
    </location>
</feature>
<dbReference type="Proteomes" id="UP000516314">
    <property type="component" value="Chromosome 4"/>
</dbReference>
<gene>
    <name evidence="7" type="ORF">AT9943_LOCUS17730</name>
</gene>
<dbReference type="SUPFAM" id="SSF52151">
    <property type="entry name" value="FabD/lysophospholipase-like"/>
    <property type="match status" value="1"/>
</dbReference>
<evidence type="ECO:0000313" key="8">
    <source>
        <dbReference type="Proteomes" id="UP000516314"/>
    </source>
</evidence>
<keyword evidence="2 4" id="KW-0442">Lipid degradation</keyword>
<dbReference type="GO" id="GO:0016787">
    <property type="term" value="F:hydrolase activity"/>
    <property type="evidence" value="ECO:0007669"/>
    <property type="project" value="UniProtKB-UniRule"/>
</dbReference>
<evidence type="ECO:0000256" key="2">
    <source>
        <dbReference type="ARBA" id="ARBA00022963"/>
    </source>
</evidence>
<organism evidence="7 8">
    <name type="scientific">Arabidopsis thaliana</name>
    <name type="common">Mouse-ear cress</name>
    <dbReference type="NCBI Taxonomy" id="3702"/>
    <lineage>
        <taxon>Eukaryota</taxon>
        <taxon>Viridiplantae</taxon>
        <taxon>Streptophyta</taxon>
        <taxon>Embryophyta</taxon>
        <taxon>Tracheophyta</taxon>
        <taxon>Spermatophyta</taxon>
        <taxon>Magnoliopsida</taxon>
        <taxon>eudicotyledons</taxon>
        <taxon>Gunneridae</taxon>
        <taxon>Pentapetalae</taxon>
        <taxon>rosids</taxon>
        <taxon>malvids</taxon>
        <taxon>Brassicales</taxon>
        <taxon>Brassicaceae</taxon>
        <taxon>Camelineae</taxon>
        <taxon>Arabidopsis</taxon>
    </lineage>
</organism>
<evidence type="ECO:0000313" key="7">
    <source>
        <dbReference type="EMBL" id="CAD5330178.1"/>
    </source>
</evidence>
<evidence type="ECO:0000256" key="5">
    <source>
        <dbReference type="RuleBase" id="RU361262"/>
    </source>
</evidence>
<dbReference type="GO" id="GO:0016042">
    <property type="term" value="P:lipid catabolic process"/>
    <property type="evidence" value="ECO:0007669"/>
    <property type="project" value="UniProtKB-UniRule"/>
</dbReference>
<dbReference type="EMBL" id="LR881469">
    <property type="protein sequence ID" value="CAD5330178.1"/>
    <property type="molecule type" value="Genomic_DNA"/>
</dbReference>
<feature type="active site" description="Proton acceptor" evidence="4">
    <location>
        <position position="239"/>
    </location>
</feature>
<feature type="short sequence motif" description="GXGXXG" evidence="4">
    <location>
        <begin position="42"/>
        <end position="47"/>
    </location>
</feature>
<comment type="similarity">
    <text evidence="1 5">Belongs to the patatin family.</text>
</comment>
<comment type="function">
    <text evidence="5">Lipolytic acyl hydrolase (LAH).</text>
</comment>
<dbReference type="PANTHER" id="PTHR32176">
    <property type="entry name" value="XYLOSE ISOMERASE"/>
    <property type="match status" value="1"/>
</dbReference>
<proteinExistence type="inferred from homology"/>
<accession>A0A7G2F8U5</accession>
<keyword evidence="3 4" id="KW-0443">Lipid metabolism</keyword>
<comment type="caution">
    <text evidence="4">Lacks conserved residue(s) required for the propagation of feature annotation.</text>
</comment>
<dbReference type="Pfam" id="PF01734">
    <property type="entry name" value="Patatin"/>
    <property type="match status" value="1"/>
</dbReference>
<dbReference type="Gene3D" id="3.40.1090.10">
    <property type="entry name" value="Cytosolic phospholipase A2 catalytic domain"/>
    <property type="match status" value="1"/>
</dbReference>
<sequence>MDTERGSISSSEISRTAHLQDRTVACLPPSYGQLVTILSIDGGGIRGIIPGTILAYLESQLQELDGEEARLVDYFDVISGTSTGGLIVAMLTAQDQSGGHSRNSNRPLFEAKEIVPFYLKHSPKIFPQPRGIFCGWGETIVRLVGGPKFNGKYLHDLVEGFLGDTKLTQSLTNVVIPCFDIKKLQPVIFSSYQAVNNQAMNAKLSDICISTSAAPTFFPAHRFTNEDSEGIKHEFNLIDDVMCHCGSDKTDNKEESCNGRYKPIRFYEVSGDIDSEAIHDMVDYQSSVVFQALRSEKNYLRIDDDSLKGDLGSVDISTEKNMEGLVEVGEALLKKRVSRVNLESGHYQPISENVTNEEALKRFAKVLSEERKLRESRSPKLKI</sequence>
<dbReference type="EC" id="3.1.1.-" evidence="5"/>
<protein>
    <recommendedName>
        <fullName evidence="5">Patatin</fullName>
        <ecNumber evidence="5">3.1.1.-</ecNumber>
    </recommendedName>
</protein>
<name>A0A7G2F8U5_ARATH</name>
<comment type="domain">
    <text evidence="5">The nitrogen atoms of the two glycine residues in the GGXR motif define the oxyanion hole, and stabilize the oxyanion that forms during the nucleophilic attack by the catalytic serine during substrate cleavage.</text>
</comment>
<evidence type="ECO:0000256" key="1">
    <source>
        <dbReference type="ARBA" id="ARBA00010240"/>
    </source>
</evidence>
<reference evidence="7 8" key="1">
    <citation type="submission" date="2020-09" db="EMBL/GenBank/DDBJ databases">
        <authorList>
            <person name="Ashkenazy H."/>
        </authorList>
    </citation>
    <scope>NUCLEOTIDE SEQUENCE [LARGE SCALE GENOMIC DNA]</scope>
    <source>
        <strain evidence="8">cv. Cdm-0</strain>
    </source>
</reference>
<dbReference type="PANTHER" id="PTHR32176:SF115">
    <property type="entry name" value="PATATIN-LIKE PROTEIN 3"/>
    <property type="match status" value="1"/>
</dbReference>
<evidence type="ECO:0000256" key="3">
    <source>
        <dbReference type="ARBA" id="ARBA00023098"/>
    </source>
</evidence>
<keyword evidence="4 5" id="KW-0378">Hydrolase</keyword>
<dbReference type="InterPro" id="IPR002641">
    <property type="entry name" value="PNPLA_dom"/>
</dbReference>
<dbReference type="PROSITE" id="PS51635">
    <property type="entry name" value="PNPLA"/>
    <property type="match status" value="1"/>
</dbReference>
<dbReference type="AlphaFoldDB" id="A0A7G2F8U5"/>